<sequence length="322" mass="37080">MNTSFILLFVVSIAAVLFIIRLWLNKLEEKTKLSDELVEWLKSSTSQIDNKLNENMKNFNTRLDNAARVIGNVQRTIGEFSEIGRSMQELQEFLSSPKLRGNIGEQVLKELLAQQFPQSSFELQYTFKNGEKVDAVIKTSQGMIPIDSKFPMENFRKFTKEKEHIAREKIKKEFISDVKKHIQVISKKYILVGEGTLDYALMYIPSESVYYEIINESDLFDYAGKLRVLPVSPMSFYAYIKAVLMSFEGQRIESKAKEILLILQSIKKDYEKTNDAFSVLNKHVTNSYNQMSQVSKTFSSLGQKLDSTNLLSSNEKQKKLIE</sequence>
<dbReference type="InterPro" id="IPR003798">
    <property type="entry name" value="DNA_recombination_RmuC"/>
</dbReference>
<reference evidence="6 7" key="1">
    <citation type="journal article" date="2016" name="Nat. Commun.">
        <title>Thousands of microbial genomes shed light on interconnected biogeochemical processes in an aquifer system.</title>
        <authorList>
            <person name="Anantharaman K."/>
            <person name="Brown C.T."/>
            <person name="Hug L.A."/>
            <person name="Sharon I."/>
            <person name="Castelle C.J."/>
            <person name="Probst A.J."/>
            <person name="Thomas B.C."/>
            <person name="Singh A."/>
            <person name="Wilkins M.J."/>
            <person name="Karaoz U."/>
            <person name="Brodie E.L."/>
            <person name="Williams K.H."/>
            <person name="Hubbard S.S."/>
            <person name="Banfield J.F."/>
        </authorList>
    </citation>
    <scope>NUCLEOTIDE SEQUENCE [LARGE SCALE GENOMIC DNA]</scope>
</reference>
<dbReference type="STRING" id="1802055.A3A74_06595"/>
<dbReference type="PANTHER" id="PTHR30563">
    <property type="entry name" value="DNA RECOMBINATION PROTEIN RMUC"/>
    <property type="match status" value="1"/>
</dbReference>
<protein>
    <recommendedName>
        <fullName evidence="8">DNA recombination protein RmuC</fullName>
    </recommendedName>
</protein>
<keyword evidence="5" id="KW-0472">Membrane</keyword>
<evidence type="ECO:0008006" key="8">
    <source>
        <dbReference type="Google" id="ProtNLM"/>
    </source>
</evidence>
<keyword evidence="3" id="KW-0175">Coiled coil</keyword>
<proteinExistence type="inferred from homology"/>
<keyword evidence="4" id="KW-0233">DNA recombination</keyword>
<name>A0A1F7I867_9BACT</name>
<evidence type="ECO:0000313" key="7">
    <source>
        <dbReference type="Proteomes" id="UP000179270"/>
    </source>
</evidence>
<dbReference type="AlphaFoldDB" id="A0A1F7I867"/>
<dbReference type="PANTHER" id="PTHR30563:SF0">
    <property type="entry name" value="DNA RECOMBINATION PROTEIN RMUC"/>
    <property type="match status" value="1"/>
</dbReference>
<gene>
    <name evidence="6" type="ORF">A3A74_06595</name>
</gene>
<evidence type="ECO:0000313" key="6">
    <source>
        <dbReference type="EMBL" id="OGK39565.1"/>
    </source>
</evidence>
<accession>A0A1F7I867</accession>
<organism evidence="6 7">
    <name type="scientific">Candidatus Roizmanbacteria bacterium RIFCSPLOWO2_01_FULL_35_13</name>
    <dbReference type="NCBI Taxonomy" id="1802055"/>
    <lineage>
        <taxon>Bacteria</taxon>
        <taxon>Candidatus Roizmaniibacteriota</taxon>
    </lineage>
</organism>
<comment type="function">
    <text evidence="1">Involved in DNA recombination.</text>
</comment>
<dbReference type="Pfam" id="PF02646">
    <property type="entry name" value="RmuC"/>
    <property type="match status" value="1"/>
</dbReference>
<evidence type="ECO:0000256" key="3">
    <source>
        <dbReference type="ARBA" id="ARBA00023054"/>
    </source>
</evidence>
<feature type="transmembrane region" description="Helical" evidence="5">
    <location>
        <begin position="6"/>
        <end position="24"/>
    </location>
</feature>
<evidence type="ECO:0000256" key="2">
    <source>
        <dbReference type="ARBA" id="ARBA00009840"/>
    </source>
</evidence>
<keyword evidence="5" id="KW-0812">Transmembrane</keyword>
<evidence type="ECO:0000256" key="4">
    <source>
        <dbReference type="ARBA" id="ARBA00023172"/>
    </source>
</evidence>
<dbReference type="GO" id="GO:0006310">
    <property type="term" value="P:DNA recombination"/>
    <property type="evidence" value="ECO:0007669"/>
    <property type="project" value="UniProtKB-KW"/>
</dbReference>
<dbReference type="Proteomes" id="UP000179270">
    <property type="component" value="Unassembled WGS sequence"/>
</dbReference>
<comment type="similarity">
    <text evidence="2">Belongs to the RmuC family.</text>
</comment>
<comment type="caution">
    <text evidence="6">The sequence shown here is derived from an EMBL/GenBank/DDBJ whole genome shotgun (WGS) entry which is preliminary data.</text>
</comment>
<evidence type="ECO:0000256" key="1">
    <source>
        <dbReference type="ARBA" id="ARBA00003416"/>
    </source>
</evidence>
<dbReference type="EMBL" id="MGAF01000047">
    <property type="protein sequence ID" value="OGK39565.1"/>
    <property type="molecule type" value="Genomic_DNA"/>
</dbReference>
<evidence type="ECO:0000256" key="5">
    <source>
        <dbReference type="SAM" id="Phobius"/>
    </source>
</evidence>
<keyword evidence="5" id="KW-1133">Transmembrane helix</keyword>